<keyword evidence="4 11" id="KW-0378">Hydrolase</keyword>
<evidence type="ECO:0000256" key="10">
    <source>
        <dbReference type="ARBA" id="ARBA00038592"/>
    </source>
</evidence>
<dbReference type="InterPro" id="IPR013343">
    <property type="entry name" value="CRISPR-assoc_prot_Cas4"/>
</dbReference>
<evidence type="ECO:0000256" key="9">
    <source>
        <dbReference type="ARBA" id="ARBA00023211"/>
    </source>
</evidence>
<evidence type="ECO:0000313" key="12">
    <source>
        <dbReference type="EMBL" id="BAF60171.1"/>
    </source>
</evidence>
<evidence type="ECO:0000256" key="4">
    <source>
        <dbReference type="ARBA" id="ARBA00022801"/>
    </source>
</evidence>
<keyword evidence="13" id="KW-1185">Reference proteome</keyword>
<dbReference type="GO" id="GO:0043571">
    <property type="term" value="P:maintenance of CRISPR repeat elements"/>
    <property type="evidence" value="ECO:0007669"/>
    <property type="project" value="InterPro"/>
</dbReference>
<sequence>MYTEDELLPVSALQHIVFCERQWGLIHLEQVWAENVLTVQGQIMHERVHEAEQEFRGDVVVARGVALRSLRLGLAGKADVVEFIKLARGGPQGGIIIEGRPGRWMPVPVEYKLGKPKLDRSDEVQLCAQALCLEEMLGVKIERGEIYYGRPRRRSVVLLDDSLREATEAAAYRLHELMRAGQTPKAVYRKACRSCSLYGFLHRDRPGRPSLALDIMEELRPVIADRLALTLVNRKQIAPKGFKKTETGAVMMDERTRKEVLEAYQNRKRDEVLHPFINEKVKIGLLPHIQALLLARHLRGDIDDYPPYRWK</sequence>
<gene>
    <name evidence="12" type="ordered locus">PTH_1990</name>
</gene>
<reference evidence="13" key="1">
    <citation type="journal article" date="2008" name="Genome Res.">
        <title>The genome of Pelotomaculum thermopropionicum reveals niche-associated evolution in anaerobic microbiota.</title>
        <authorList>
            <person name="Kosaka T."/>
            <person name="Kato S."/>
            <person name="Shimoyama T."/>
            <person name="Ishii S."/>
            <person name="Abe T."/>
            <person name="Watanabe K."/>
        </authorList>
    </citation>
    <scope>NUCLEOTIDE SEQUENCE [LARGE SCALE GENOMIC DNA]</scope>
    <source>
        <strain evidence="13">DSM 13744 / JCM 10971 / SI</strain>
    </source>
</reference>
<organism evidence="12 13">
    <name type="scientific">Pelotomaculum thermopropionicum (strain DSM 13744 / JCM 10971 / SI)</name>
    <dbReference type="NCBI Taxonomy" id="370438"/>
    <lineage>
        <taxon>Bacteria</taxon>
        <taxon>Bacillati</taxon>
        <taxon>Bacillota</taxon>
        <taxon>Clostridia</taxon>
        <taxon>Eubacteriales</taxon>
        <taxon>Desulfotomaculaceae</taxon>
        <taxon>Pelotomaculum</taxon>
    </lineage>
</organism>
<dbReference type="InterPro" id="IPR050646">
    <property type="entry name" value="Cas1"/>
</dbReference>
<dbReference type="PANTHER" id="PTHR34353:SF2">
    <property type="entry name" value="CRISPR-ASSOCIATED ENDONUCLEASE CAS1 1"/>
    <property type="match status" value="1"/>
</dbReference>
<keyword evidence="7 11" id="KW-0051">Antiviral defense</keyword>
<dbReference type="EMBL" id="AP009389">
    <property type="protein sequence ID" value="BAF60171.1"/>
    <property type="molecule type" value="Genomic_DNA"/>
</dbReference>
<keyword evidence="11" id="KW-0411">Iron-sulfur</keyword>
<dbReference type="eggNOG" id="COG1518">
    <property type="taxonomic scope" value="Bacteria"/>
</dbReference>
<dbReference type="KEGG" id="pth:PTH_1990"/>
<accession>A5D0R5</accession>
<evidence type="ECO:0000256" key="1">
    <source>
        <dbReference type="ARBA" id="ARBA00022722"/>
    </source>
</evidence>
<dbReference type="NCBIfam" id="TIGR00287">
    <property type="entry name" value="cas1"/>
    <property type="match status" value="1"/>
</dbReference>
<keyword evidence="6" id="KW-0460">Magnesium</keyword>
<dbReference type="Gene3D" id="1.20.120.920">
    <property type="entry name" value="CRISPR-associated endonuclease Cas1, C-terminal domain"/>
    <property type="match status" value="1"/>
</dbReference>
<comment type="cofactor">
    <cofactor evidence="11">
        <name>iron-sulfur cluster</name>
        <dbReference type="ChEBI" id="CHEBI:30408"/>
    </cofactor>
</comment>
<dbReference type="Proteomes" id="UP000006556">
    <property type="component" value="Chromosome"/>
</dbReference>
<keyword evidence="5 11" id="KW-0269">Exonuclease</keyword>
<keyword evidence="9 11" id="KW-0464">Manganese</keyword>
<evidence type="ECO:0000256" key="3">
    <source>
        <dbReference type="ARBA" id="ARBA00022759"/>
    </source>
</evidence>
<dbReference type="HOGENOM" id="CLU_893859_0_0_9"/>
<dbReference type="STRING" id="370438.PTH_1990"/>
<dbReference type="GO" id="GO:0003677">
    <property type="term" value="F:DNA binding"/>
    <property type="evidence" value="ECO:0007669"/>
    <property type="project" value="UniProtKB-KW"/>
</dbReference>
<comment type="cofactor">
    <cofactor evidence="11">
        <name>Mg(2+)</name>
        <dbReference type="ChEBI" id="CHEBI:18420"/>
    </cofactor>
    <cofactor evidence="11">
        <name>Mn(2+)</name>
        <dbReference type="ChEBI" id="CHEBI:29035"/>
    </cofactor>
    <text evidence="11">Mg(2+) or Mn(2+) required for ssDNA cleavage activity.</text>
</comment>
<keyword evidence="1 11" id="KW-0540">Nuclease</keyword>
<dbReference type="GO" id="GO:0051536">
    <property type="term" value="F:iron-sulfur cluster binding"/>
    <property type="evidence" value="ECO:0007669"/>
    <property type="project" value="UniProtKB-KW"/>
</dbReference>
<keyword evidence="11" id="KW-0408">Iron</keyword>
<dbReference type="PANTHER" id="PTHR34353">
    <property type="entry name" value="CRISPR-ASSOCIATED ENDONUCLEASE CAS1 1"/>
    <property type="match status" value="1"/>
</dbReference>
<dbReference type="GO" id="GO:0004519">
    <property type="term" value="F:endonuclease activity"/>
    <property type="evidence" value="ECO:0007669"/>
    <property type="project" value="UniProtKB-KW"/>
</dbReference>
<dbReference type="Pfam" id="PF01867">
    <property type="entry name" value="Cas_Cas1"/>
    <property type="match status" value="1"/>
</dbReference>
<protein>
    <recommendedName>
        <fullName evidence="11">CRISPR-associated exonuclease Cas4</fullName>
        <ecNumber evidence="11">3.1.12.1</ecNumber>
    </recommendedName>
</protein>
<dbReference type="InterPro" id="IPR042206">
    <property type="entry name" value="CRISPR-assoc_Cas1_C"/>
</dbReference>
<evidence type="ECO:0000256" key="11">
    <source>
        <dbReference type="RuleBase" id="RU365022"/>
    </source>
</evidence>
<comment type="subunit">
    <text evidence="10">Homodimer, forms a heterotetramer with a Cas2 homodimer.</text>
</comment>
<comment type="function">
    <text evidence="11">CRISPR (clustered regularly interspaced short palindromic repeat) is an adaptive immune system that provides protection against mobile genetic elements (viruses, transposable elements and conjugative plasmids). CRISPR clusters contain sequences complementary to antecedent mobile elements and target invading nucleic acids. CRISPR clusters are transcribed and processed into CRISPR RNA (crRNA).</text>
</comment>
<dbReference type="InterPro" id="IPR002729">
    <property type="entry name" value="CRISPR-assoc_Cas1"/>
</dbReference>
<dbReference type="EC" id="3.1.12.1" evidence="11"/>
<keyword evidence="2 11" id="KW-0479">Metal-binding</keyword>
<name>A5D0R5_PELTS</name>
<dbReference type="AlphaFoldDB" id="A5D0R5"/>
<dbReference type="GO" id="GO:0046872">
    <property type="term" value="F:metal ion binding"/>
    <property type="evidence" value="ECO:0007669"/>
    <property type="project" value="UniProtKB-KW"/>
</dbReference>
<dbReference type="eggNOG" id="COG1468">
    <property type="taxonomic scope" value="Bacteria"/>
</dbReference>
<evidence type="ECO:0000256" key="5">
    <source>
        <dbReference type="ARBA" id="ARBA00022839"/>
    </source>
</evidence>
<evidence type="ECO:0000256" key="6">
    <source>
        <dbReference type="ARBA" id="ARBA00022842"/>
    </source>
</evidence>
<keyword evidence="3" id="KW-0255">Endonuclease</keyword>
<comment type="similarity">
    <text evidence="11">Belongs to the CRISPR-associated exonuclease Cas4 family.</text>
</comment>
<evidence type="ECO:0000256" key="8">
    <source>
        <dbReference type="ARBA" id="ARBA00023125"/>
    </source>
</evidence>
<proteinExistence type="inferred from homology"/>
<evidence type="ECO:0000313" key="13">
    <source>
        <dbReference type="Proteomes" id="UP000006556"/>
    </source>
</evidence>
<dbReference type="GO" id="GO:0004527">
    <property type="term" value="F:exonuclease activity"/>
    <property type="evidence" value="ECO:0007669"/>
    <property type="project" value="UniProtKB-KW"/>
</dbReference>
<keyword evidence="8" id="KW-0238">DNA-binding</keyword>
<dbReference type="GO" id="GO:0051607">
    <property type="term" value="P:defense response to virus"/>
    <property type="evidence" value="ECO:0007669"/>
    <property type="project" value="UniProtKB-KW"/>
</dbReference>
<dbReference type="NCBIfam" id="TIGR00372">
    <property type="entry name" value="cas4"/>
    <property type="match status" value="1"/>
</dbReference>
<evidence type="ECO:0000256" key="2">
    <source>
        <dbReference type="ARBA" id="ARBA00022723"/>
    </source>
</evidence>
<evidence type="ECO:0000256" key="7">
    <source>
        <dbReference type="ARBA" id="ARBA00023118"/>
    </source>
</evidence>